<sequence>MLTKPFVFVVQVVATVFGTKAAEYESVLTDPSHDRKDLHGVEVPLRGHRCLIGGAVLSLVSTPTHAPTSVTSAASDLPMAIRSCVPPSNFSGPGSGSLGEMLTKPFVFVVQNVDVFWNPLLLRMSLFPHPSHNCPAPPDGTVRYEILIIDGLRPLTSASWTLRSPSAHGTCTTSASPTGHF</sequence>
<organism evidence="1 2">
    <name type="scientific">Hyalomma asiaticum</name>
    <name type="common">Tick</name>
    <dbReference type="NCBI Taxonomy" id="266040"/>
    <lineage>
        <taxon>Eukaryota</taxon>
        <taxon>Metazoa</taxon>
        <taxon>Ecdysozoa</taxon>
        <taxon>Arthropoda</taxon>
        <taxon>Chelicerata</taxon>
        <taxon>Arachnida</taxon>
        <taxon>Acari</taxon>
        <taxon>Parasitiformes</taxon>
        <taxon>Ixodida</taxon>
        <taxon>Ixodoidea</taxon>
        <taxon>Ixodidae</taxon>
        <taxon>Hyalomminae</taxon>
        <taxon>Hyalomma</taxon>
    </lineage>
</organism>
<comment type="caution">
    <text evidence="1">The sequence shown here is derived from an EMBL/GenBank/DDBJ whole genome shotgun (WGS) entry which is preliminary data.</text>
</comment>
<dbReference type="EMBL" id="CM023485">
    <property type="protein sequence ID" value="KAH6929624.1"/>
    <property type="molecule type" value="Genomic_DNA"/>
</dbReference>
<gene>
    <name evidence="1" type="ORF">HPB50_003329</name>
</gene>
<keyword evidence="2" id="KW-1185">Reference proteome</keyword>
<dbReference type="Proteomes" id="UP000821845">
    <property type="component" value="Chromosome 5"/>
</dbReference>
<accession>A0ACB7S6U7</accession>
<reference evidence="1" key="1">
    <citation type="submission" date="2020-05" db="EMBL/GenBank/DDBJ databases">
        <title>Large-scale comparative analyses of tick genomes elucidate their genetic diversity and vector capacities.</title>
        <authorList>
            <person name="Jia N."/>
            <person name="Wang J."/>
            <person name="Shi W."/>
            <person name="Du L."/>
            <person name="Sun Y."/>
            <person name="Zhan W."/>
            <person name="Jiang J."/>
            <person name="Wang Q."/>
            <person name="Zhang B."/>
            <person name="Ji P."/>
            <person name="Sakyi L.B."/>
            <person name="Cui X."/>
            <person name="Yuan T."/>
            <person name="Jiang B."/>
            <person name="Yang W."/>
            <person name="Lam T.T.-Y."/>
            <person name="Chang Q."/>
            <person name="Ding S."/>
            <person name="Wang X."/>
            <person name="Zhu J."/>
            <person name="Ruan X."/>
            <person name="Zhao L."/>
            <person name="Wei J."/>
            <person name="Que T."/>
            <person name="Du C."/>
            <person name="Cheng J."/>
            <person name="Dai P."/>
            <person name="Han X."/>
            <person name="Huang E."/>
            <person name="Gao Y."/>
            <person name="Liu J."/>
            <person name="Shao H."/>
            <person name="Ye R."/>
            <person name="Li L."/>
            <person name="Wei W."/>
            <person name="Wang X."/>
            <person name="Wang C."/>
            <person name="Yang T."/>
            <person name="Huo Q."/>
            <person name="Li W."/>
            <person name="Guo W."/>
            <person name="Chen H."/>
            <person name="Zhou L."/>
            <person name="Ni X."/>
            <person name="Tian J."/>
            <person name="Zhou Y."/>
            <person name="Sheng Y."/>
            <person name="Liu T."/>
            <person name="Pan Y."/>
            <person name="Xia L."/>
            <person name="Li J."/>
            <person name="Zhao F."/>
            <person name="Cao W."/>
        </authorList>
    </citation>
    <scope>NUCLEOTIDE SEQUENCE</scope>
    <source>
        <strain evidence="1">Hyas-2018</strain>
    </source>
</reference>
<protein>
    <submittedName>
        <fullName evidence="1">Uncharacterized protein</fullName>
    </submittedName>
</protein>
<evidence type="ECO:0000313" key="2">
    <source>
        <dbReference type="Proteomes" id="UP000821845"/>
    </source>
</evidence>
<proteinExistence type="predicted"/>
<name>A0ACB7S6U7_HYAAI</name>
<evidence type="ECO:0000313" key="1">
    <source>
        <dbReference type="EMBL" id="KAH6929624.1"/>
    </source>
</evidence>